<dbReference type="AlphaFoldDB" id="A0A2Z5ZGK5"/>
<dbReference type="KEGG" id="aot:AcetOri_orf01693"/>
<name>A0A2Z5ZGK5_9PROT</name>
<gene>
    <name evidence="1" type="ORF">AcetOrient_orf01693</name>
</gene>
<proteinExistence type="predicted"/>
<keyword evidence="1" id="KW-0238">DNA-binding</keyword>
<dbReference type="EMBL" id="AP018515">
    <property type="protein sequence ID" value="BBC79479.1"/>
    <property type="molecule type" value="Genomic_DNA"/>
</dbReference>
<accession>A0A2Z5ZGK5</accession>
<protein>
    <submittedName>
        <fullName evidence="1">Homeobox protein Meis2</fullName>
    </submittedName>
</protein>
<dbReference type="GO" id="GO:0003677">
    <property type="term" value="F:DNA binding"/>
    <property type="evidence" value="ECO:0007669"/>
    <property type="project" value="UniProtKB-KW"/>
</dbReference>
<evidence type="ECO:0000313" key="1">
    <source>
        <dbReference type="EMBL" id="BBC79479.1"/>
    </source>
</evidence>
<evidence type="ECO:0000313" key="2">
    <source>
        <dbReference type="Proteomes" id="UP000270034"/>
    </source>
</evidence>
<organism evidence="1 2">
    <name type="scientific">Acetobacter orientalis</name>
    <dbReference type="NCBI Taxonomy" id="146474"/>
    <lineage>
        <taxon>Bacteria</taxon>
        <taxon>Pseudomonadati</taxon>
        <taxon>Pseudomonadota</taxon>
        <taxon>Alphaproteobacteria</taxon>
        <taxon>Acetobacterales</taxon>
        <taxon>Acetobacteraceae</taxon>
        <taxon>Acetobacter</taxon>
    </lineage>
</organism>
<sequence>MYALAAPYAATPNRPFFSRIWPFLGGGNHSTKAALKL</sequence>
<reference evidence="1 2" key="1">
    <citation type="submission" date="2018-02" db="EMBL/GenBank/DDBJ databases">
        <title>Acetobacter orientalis genome.</title>
        <authorList>
            <person name="Nakashima N."/>
            <person name="Tamura T."/>
        </authorList>
    </citation>
    <scope>NUCLEOTIDE SEQUENCE [LARGE SCALE GENOMIC DNA]</scope>
    <source>
        <strain evidence="1 2">FAN1</strain>
    </source>
</reference>
<keyword evidence="1" id="KW-0371">Homeobox</keyword>
<dbReference type="Proteomes" id="UP000270034">
    <property type="component" value="Chromosome"/>
</dbReference>